<gene>
    <name evidence="1" type="ORF">cyc_04432</name>
</gene>
<name>A0A1D3CR61_9EIME</name>
<sequence>MPLYSDCITVMEMHGGPSLDCPQDLRSQGPISMKGPGMRVTLLAPSVTQPAFEEGFGTHSVPSNGCWYSETGFQR</sequence>
<dbReference type="VEuPathDB" id="ToxoDB:cyc_04432"/>
<evidence type="ECO:0000313" key="2">
    <source>
        <dbReference type="Proteomes" id="UP000095192"/>
    </source>
</evidence>
<proteinExistence type="predicted"/>
<dbReference type="AlphaFoldDB" id="A0A1D3CR61"/>
<dbReference type="EMBL" id="JROU02002258">
    <property type="protein sequence ID" value="OEH73662.1"/>
    <property type="molecule type" value="Genomic_DNA"/>
</dbReference>
<dbReference type="Proteomes" id="UP000095192">
    <property type="component" value="Unassembled WGS sequence"/>
</dbReference>
<protein>
    <submittedName>
        <fullName evidence="1">Uncharacterized protein</fullName>
    </submittedName>
</protein>
<keyword evidence="2" id="KW-1185">Reference proteome</keyword>
<evidence type="ECO:0000313" key="1">
    <source>
        <dbReference type="EMBL" id="OEH73662.1"/>
    </source>
</evidence>
<reference evidence="1 2" key="1">
    <citation type="journal article" date="2016" name="BMC Genomics">
        <title>Comparative genomics reveals Cyclospora cayetanensis possesses coccidia-like metabolism and invasion components but unique surface antigens.</title>
        <authorList>
            <person name="Liu S."/>
            <person name="Wang L."/>
            <person name="Zheng H."/>
            <person name="Xu Z."/>
            <person name="Roellig D.M."/>
            <person name="Li N."/>
            <person name="Frace M.A."/>
            <person name="Tang K."/>
            <person name="Arrowood M.J."/>
            <person name="Moss D.M."/>
            <person name="Zhang L."/>
            <person name="Feng Y."/>
            <person name="Xiao L."/>
        </authorList>
    </citation>
    <scope>NUCLEOTIDE SEQUENCE [LARGE SCALE GENOMIC DNA]</scope>
    <source>
        <strain evidence="1 2">CHN_HEN01</strain>
    </source>
</reference>
<organism evidence="1 2">
    <name type="scientific">Cyclospora cayetanensis</name>
    <dbReference type="NCBI Taxonomy" id="88456"/>
    <lineage>
        <taxon>Eukaryota</taxon>
        <taxon>Sar</taxon>
        <taxon>Alveolata</taxon>
        <taxon>Apicomplexa</taxon>
        <taxon>Conoidasida</taxon>
        <taxon>Coccidia</taxon>
        <taxon>Eucoccidiorida</taxon>
        <taxon>Eimeriorina</taxon>
        <taxon>Eimeriidae</taxon>
        <taxon>Cyclospora</taxon>
    </lineage>
</organism>
<dbReference type="InParanoid" id="A0A1D3CR61"/>
<accession>A0A1D3CR61</accession>
<comment type="caution">
    <text evidence="1">The sequence shown here is derived from an EMBL/GenBank/DDBJ whole genome shotgun (WGS) entry which is preliminary data.</text>
</comment>